<dbReference type="EMBL" id="SOJT01000075">
    <property type="protein sequence ID" value="TET29537.1"/>
    <property type="molecule type" value="Genomic_DNA"/>
</dbReference>
<evidence type="ECO:0000259" key="1">
    <source>
        <dbReference type="Pfam" id="PF00557"/>
    </source>
</evidence>
<dbReference type="SUPFAM" id="SSF53092">
    <property type="entry name" value="Creatinase/prolidase N-terminal domain"/>
    <property type="match status" value="1"/>
</dbReference>
<dbReference type="Gene3D" id="3.90.230.10">
    <property type="entry name" value="Creatinase/methionine aminopeptidase superfamily"/>
    <property type="match status" value="1"/>
</dbReference>
<comment type="caution">
    <text evidence="3">The sequence shown here is derived from an EMBL/GenBank/DDBJ whole genome shotgun (WGS) entry which is preliminary data.</text>
</comment>
<dbReference type="AlphaFoldDB" id="A0A523TGT3"/>
<dbReference type="InterPro" id="IPR029149">
    <property type="entry name" value="Creatin/AminoP/Spt16_N"/>
</dbReference>
<proteinExistence type="predicted"/>
<evidence type="ECO:0000313" key="3">
    <source>
        <dbReference type="EMBL" id="TET29537.1"/>
    </source>
</evidence>
<dbReference type="Gene3D" id="3.40.350.10">
    <property type="entry name" value="Creatinase/prolidase N-terminal domain"/>
    <property type="match status" value="1"/>
</dbReference>
<dbReference type="PANTHER" id="PTHR46112:SF3">
    <property type="entry name" value="AMINOPEPTIDASE YPDF"/>
    <property type="match status" value="1"/>
</dbReference>
<reference evidence="3 4" key="1">
    <citation type="submission" date="2019-03" db="EMBL/GenBank/DDBJ databases">
        <title>Metabolic potential of uncultured bacteria and archaea associated with petroleum seepage in deep-sea sediments.</title>
        <authorList>
            <person name="Dong X."/>
            <person name="Hubert C."/>
        </authorList>
    </citation>
    <scope>NUCLEOTIDE SEQUENCE [LARGE SCALE GENOMIC DNA]</scope>
    <source>
        <strain evidence="3">E44_bin3</strain>
    </source>
</reference>
<feature type="domain" description="Peptidase M24" evidence="1">
    <location>
        <begin position="138"/>
        <end position="339"/>
    </location>
</feature>
<evidence type="ECO:0000313" key="4">
    <source>
        <dbReference type="Proteomes" id="UP000316517"/>
    </source>
</evidence>
<dbReference type="InterPro" id="IPR036005">
    <property type="entry name" value="Creatinase/aminopeptidase-like"/>
</dbReference>
<dbReference type="Proteomes" id="UP000316517">
    <property type="component" value="Unassembled WGS sequence"/>
</dbReference>
<gene>
    <name evidence="3" type="ORF">E3J68_01660</name>
</gene>
<dbReference type="InterPro" id="IPR050659">
    <property type="entry name" value="Peptidase_M24B"/>
</dbReference>
<keyword evidence="3" id="KW-0378">Hydrolase</keyword>
<keyword evidence="3" id="KW-0031">Aminopeptidase</keyword>
<name>A0A523TGT3_UNCAE</name>
<sequence length="345" mass="39300">MIQGMRRSERSLKKKIKEEELDGLIITEPHNVFYLTGSRVEGTGLVTQEESFLIVSPVFAEEAKRELGGWKIVVHAGRLDEVLERTWKKRGSRLGFETSNLSYDEHQRLSRIKNIELIPCRGWVEELRMTKDEAELARMEESTKVAHSALEYLETKLRVGVSEKEISQEAACFLSKRSEGEAFPSIVLFGDRTSLPHGRPSERKLKQNEVVLVDLGARVEGYCSDLTRTFFFGQVQRKWKSIFDLVTQVQRQVMEEIKPGARSGEINEMLKERMKKAGYRDAFLHGSGHGIGIDVHEAPFFNPDSKYIFREGMVVTVEPGIYLPGEGGVRVEKMVVVTKRGNRIL</sequence>
<dbReference type="Pfam" id="PF01321">
    <property type="entry name" value="Creatinase_N"/>
    <property type="match status" value="1"/>
</dbReference>
<keyword evidence="3" id="KW-0645">Protease</keyword>
<dbReference type="SUPFAM" id="SSF55920">
    <property type="entry name" value="Creatinase/aminopeptidase"/>
    <property type="match status" value="1"/>
</dbReference>
<evidence type="ECO:0000259" key="2">
    <source>
        <dbReference type="Pfam" id="PF01321"/>
    </source>
</evidence>
<organism evidence="3 4">
    <name type="scientific">Aerophobetes bacterium</name>
    <dbReference type="NCBI Taxonomy" id="2030807"/>
    <lineage>
        <taxon>Bacteria</taxon>
        <taxon>Candidatus Aerophobota</taxon>
    </lineage>
</organism>
<feature type="domain" description="Creatinase N-terminal" evidence="2">
    <location>
        <begin position="11"/>
        <end position="129"/>
    </location>
</feature>
<dbReference type="InterPro" id="IPR000994">
    <property type="entry name" value="Pept_M24"/>
</dbReference>
<dbReference type="Pfam" id="PF00557">
    <property type="entry name" value="Peptidase_M24"/>
    <property type="match status" value="1"/>
</dbReference>
<dbReference type="InterPro" id="IPR000587">
    <property type="entry name" value="Creatinase_N"/>
</dbReference>
<accession>A0A523TGT3</accession>
<dbReference type="PANTHER" id="PTHR46112">
    <property type="entry name" value="AMINOPEPTIDASE"/>
    <property type="match status" value="1"/>
</dbReference>
<dbReference type="GO" id="GO:0004177">
    <property type="term" value="F:aminopeptidase activity"/>
    <property type="evidence" value="ECO:0007669"/>
    <property type="project" value="UniProtKB-KW"/>
</dbReference>
<protein>
    <submittedName>
        <fullName evidence="3">Aminopeptidase P family protein</fullName>
    </submittedName>
</protein>